<comment type="cofactor">
    <cofactor evidence="6">
        <name>Cu cation</name>
        <dbReference type="ChEBI" id="CHEBI:23378"/>
    </cofactor>
    <text evidence="6">Contains 1 topaquinone per subunit.</text>
</comment>
<evidence type="ECO:0000259" key="8">
    <source>
        <dbReference type="Pfam" id="PF02728"/>
    </source>
</evidence>
<proteinExistence type="inferred from homology"/>
<dbReference type="Gene3D" id="3.10.450.40">
    <property type="match status" value="1"/>
</dbReference>
<reference evidence="9 10" key="1">
    <citation type="submission" date="2019-03" db="EMBL/GenBank/DDBJ databases">
        <authorList>
            <consortium name="Pathogen Informatics"/>
        </authorList>
    </citation>
    <scope>NUCLEOTIDE SEQUENCE [LARGE SCALE GENOMIC DNA]</scope>
    <source>
        <strain evidence="9 10">NCTC12126</strain>
    </source>
</reference>
<feature type="domain" description="Copper amine oxidase catalytic" evidence="7">
    <location>
        <begin position="57"/>
        <end position="165"/>
    </location>
</feature>
<keyword evidence="5 6" id="KW-0186">Copper</keyword>
<evidence type="ECO:0000256" key="4">
    <source>
        <dbReference type="ARBA" id="ARBA00023002"/>
    </source>
</evidence>
<dbReference type="GO" id="GO:0009308">
    <property type="term" value="P:amine metabolic process"/>
    <property type="evidence" value="ECO:0007669"/>
    <property type="project" value="UniProtKB-UniRule"/>
</dbReference>
<dbReference type="Proteomes" id="UP000351155">
    <property type="component" value="Unassembled WGS sequence"/>
</dbReference>
<dbReference type="SUPFAM" id="SSF49998">
    <property type="entry name" value="Amine oxidase catalytic domain"/>
    <property type="match status" value="1"/>
</dbReference>
<dbReference type="InterPro" id="IPR016182">
    <property type="entry name" value="Cu_amine_oxidase_N-reg"/>
</dbReference>
<evidence type="ECO:0000259" key="7">
    <source>
        <dbReference type="Pfam" id="PF01179"/>
    </source>
</evidence>
<name>A0A484Z930_9ENTR</name>
<feature type="domain" description="Copper amine oxidase N3-terminal" evidence="8">
    <location>
        <begin position="2"/>
        <end position="36"/>
    </location>
</feature>
<evidence type="ECO:0000256" key="1">
    <source>
        <dbReference type="ARBA" id="ARBA00007983"/>
    </source>
</evidence>
<accession>A0A484Z930</accession>
<dbReference type="AlphaFoldDB" id="A0A484Z930"/>
<comment type="similarity">
    <text evidence="1 6">Belongs to the copper/topaquinone oxidase family.</text>
</comment>
<dbReference type="EMBL" id="CAADIW010000055">
    <property type="protein sequence ID" value="VFS42539.1"/>
    <property type="molecule type" value="Genomic_DNA"/>
</dbReference>
<evidence type="ECO:0000256" key="3">
    <source>
        <dbReference type="ARBA" id="ARBA00022772"/>
    </source>
</evidence>
<dbReference type="PANTHER" id="PTHR10638">
    <property type="entry name" value="COPPER AMINE OXIDASE"/>
    <property type="match status" value="1"/>
</dbReference>
<dbReference type="Pfam" id="PF01179">
    <property type="entry name" value="Cu_amine_oxid"/>
    <property type="match status" value="1"/>
</dbReference>
<sequence>MGDGNYWAHPIENLVAVVDLEQKKIQKIVEGPVVPVPLTPRPYDGRDRIETAKKPLEIIEPEGKNYTITGDMVHWQNWDFHLSLDSRVGPMLSTVTYNDNGKKRQVMYQGSLGGMIVPYGDPDVGWYFKAYLDSGDYGMGTLTSPLVRGKDVPSNAVLLNETIPTTPAHRWISRALSPFLNAMPGRSISIRRWASRTSAPSVANWWCAG</sequence>
<dbReference type="InterPro" id="IPR036460">
    <property type="entry name" value="Cu_amine_oxidase_C_sf"/>
</dbReference>
<dbReference type="PANTHER" id="PTHR10638:SF41">
    <property type="entry name" value="AMINE OXIDASE"/>
    <property type="match status" value="1"/>
</dbReference>
<dbReference type="GO" id="GO:0008131">
    <property type="term" value="F:primary methylamine oxidase activity"/>
    <property type="evidence" value="ECO:0007669"/>
    <property type="project" value="InterPro"/>
</dbReference>
<evidence type="ECO:0000256" key="5">
    <source>
        <dbReference type="ARBA" id="ARBA00023008"/>
    </source>
</evidence>
<dbReference type="EC" id="1.4.3.-" evidence="6"/>
<dbReference type="InterPro" id="IPR015798">
    <property type="entry name" value="Cu_amine_oxidase_C"/>
</dbReference>
<dbReference type="Pfam" id="PF02728">
    <property type="entry name" value="Cu_amine_oxidN3"/>
    <property type="match status" value="1"/>
</dbReference>
<evidence type="ECO:0000313" key="10">
    <source>
        <dbReference type="Proteomes" id="UP000351155"/>
    </source>
</evidence>
<keyword evidence="3 6" id="KW-0801">TPQ</keyword>
<evidence type="ECO:0000313" key="9">
    <source>
        <dbReference type="EMBL" id="VFS42539.1"/>
    </source>
</evidence>
<protein>
    <recommendedName>
        <fullName evidence="6">Amine oxidase</fullName>
        <ecNumber evidence="6">1.4.3.-</ecNumber>
    </recommendedName>
</protein>
<comment type="PTM">
    <text evidence="6">Topaquinone (TPQ) is generated by copper-dependent autoxidation of a specific tyrosyl residue.</text>
</comment>
<keyword evidence="2 6" id="KW-0479">Metal-binding</keyword>
<dbReference type="GO" id="GO:0048038">
    <property type="term" value="F:quinone binding"/>
    <property type="evidence" value="ECO:0007669"/>
    <property type="project" value="InterPro"/>
</dbReference>
<organism evidence="9 10">
    <name type="scientific">Enterobacter cancerogenus</name>
    <dbReference type="NCBI Taxonomy" id="69218"/>
    <lineage>
        <taxon>Bacteria</taxon>
        <taxon>Pseudomonadati</taxon>
        <taxon>Pseudomonadota</taxon>
        <taxon>Gammaproteobacteria</taxon>
        <taxon>Enterobacterales</taxon>
        <taxon>Enterobacteriaceae</taxon>
        <taxon>Enterobacter</taxon>
        <taxon>Enterobacter cloacae complex</taxon>
    </lineage>
</organism>
<keyword evidence="4 6" id="KW-0560">Oxidoreductase</keyword>
<dbReference type="InterPro" id="IPR015802">
    <property type="entry name" value="Cu_amine_oxidase_N3"/>
</dbReference>
<dbReference type="InterPro" id="IPR000269">
    <property type="entry name" value="Cu_amine_oxidase"/>
</dbReference>
<dbReference type="GO" id="GO:0005507">
    <property type="term" value="F:copper ion binding"/>
    <property type="evidence" value="ECO:0007669"/>
    <property type="project" value="InterPro"/>
</dbReference>
<evidence type="ECO:0000256" key="2">
    <source>
        <dbReference type="ARBA" id="ARBA00022723"/>
    </source>
</evidence>
<dbReference type="Gene3D" id="2.70.98.20">
    <property type="entry name" value="Copper amine oxidase, catalytic domain"/>
    <property type="match status" value="1"/>
</dbReference>
<gene>
    <name evidence="9" type="primary">tynA_2</name>
    <name evidence="9" type="ORF">NCTC12126_04706</name>
</gene>
<evidence type="ECO:0000256" key="6">
    <source>
        <dbReference type="RuleBase" id="RU000672"/>
    </source>
</evidence>
<dbReference type="SUPFAM" id="SSF54416">
    <property type="entry name" value="Amine oxidase N-terminal region"/>
    <property type="match status" value="1"/>
</dbReference>